<name>A0A9P4QTE6_9PLEO</name>
<dbReference type="PROSITE" id="PS50048">
    <property type="entry name" value="ZN2_CY6_FUNGAL_2"/>
    <property type="match status" value="1"/>
</dbReference>
<evidence type="ECO:0000256" key="4">
    <source>
        <dbReference type="ARBA" id="ARBA00023015"/>
    </source>
</evidence>
<keyword evidence="7" id="KW-0539">Nucleus</keyword>
<evidence type="ECO:0000256" key="9">
    <source>
        <dbReference type="SAM" id="Phobius"/>
    </source>
</evidence>
<evidence type="ECO:0000256" key="3">
    <source>
        <dbReference type="ARBA" id="ARBA00022833"/>
    </source>
</evidence>
<keyword evidence="6" id="KW-0804">Transcription</keyword>
<proteinExistence type="predicted"/>
<keyword evidence="12" id="KW-1185">Reference proteome</keyword>
<gene>
    <name evidence="11" type="ORF">EJ04DRAFT_500127</name>
</gene>
<dbReference type="GO" id="GO:0043565">
    <property type="term" value="F:sequence-specific DNA binding"/>
    <property type="evidence" value="ECO:0007669"/>
    <property type="project" value="TreeGrafter"/>
</dbReference>
<reference evidence="11" key="1">
    <citation type="journal article" date="2020" name="Stud. Mycol.">
        <title>101 Dothideomycetes genomes: a test case for predicting lifestyles and emergence of pathogens.</title>
        <authorList>
            <person name="Haridas S."/>
            <person name="Albert R."/>
            <person name="Binder M."/>
            <person name="Bloem J."/>
            <person name="Labutti K."/>
            <person name="Salamov A."/>
            <person name="Andreopoulos B."/>
            <person name="Baker S."/>
            <person name="Barry K."/>
            <person name="Bills G."/>
            <person name="Bluhm B."/>
            <person name="Cannon C."/>
            <person name="Castanera R."/>
            <person name="Culley D."/>
            <person name="Daum C."/>
            <person name="Ezra D."/>
            <person name="Gonzalez J."/>
            <person name="Henrissat B."/>
            <person name="Kuo A."/>
            <person name="Liang C."/>
            <person name="Lipzen A."/>
            <person name="Lutzoni F."/>
            <person name="Magnuson J."/>
            <person name="Mondo S."/>
            <person name="Nolan M."/>
            <person name="Ohm R."/>
            <person name="Pangilinan J."/>
            <person name="Park H.-J."/>
            <person name="Ramirez L."/>
            <person name="Alfaro M."/>
            <person name="Sun H."/>
            <person name="Tritt A."/>
            <person name="Yoshinaga Y."/>
            <person name="Zwiers L.-H."/>
            <person name="Turgeon B."/>
            <person name="Goodwin S."/>
            <person name="Spatafora J."/>
            <person name="Crous P."/>
            <person name="Grigoriev I."/>
        </authorList>
    </citation>
    <scope>NUCLEOTIDE SEQUENCE</scope>
    <source>
        <strain evidence="11">CBS 125425</strain>
    </source>
</reference>
<evidence type="ECO:0000256" key="8">
    <source>
        <dbReference type="SAM" id="MobiDB-lite"/>
    </source>
</evidence>
<dbReference type="InterPro" id="IPR007219">
    <property type="entry name" value="XnlR_reg_dom"/>
</dbReference>
<evidence type="ECO:0000256" key="1">
    <source>
        <dbReference type="ARBA" id="ARBA00004123"/>
    </source>
</evidence>
<feature type="domain" description="Zn(2)-C6 fungal-type" evidence="10">
    <location>
        <begin position="22"/>
        <end position="52"/>
    </location>
</feature>
<evidence type="ECO:0000256" key="7">
    <source>
        <dbReference type="ARBA" id="ARBA00023242"/>
    </source>
</evidence>
<dbReference type="CDD" id="cd12148">
    <property type="entry name" value="fungal_TF_MHR"/>
    <property type="match status" value="1"/>
</dbReference>
<dbReference type="GO" id="GO:0008270">
    <property type="term" value="F:zinc ion binding"/>
    <property type="evidence" value="ECO:0007669"/>
    <property type="project" value="InterPro"/>
</dbReference>
<evidence type="ECO:0000256" key="6">
    <source>
        <dbReference type="ARBA" id="ARBA00023163"/>
    </source>
</evidence>
<keyword evidence="5" id="KW-0238">DNA-binding</keyword>
<dbReference type="Pfam" id="PF00172">
    <property type="entry name" value="Zn_clus"/>
    <property type="match status" value="1"/>
</dbReference>
<protein>
    <recommendedName>
        <fullName evidence="10">Zn(2)-C6 fungal-type domain-containing protein</fullName>
    </recommendedName>
</protein>
<dbReference type="GO" id="GO:0006351">
    <property type="term" value="P:DNA-templated transcription"/>
    <property type="evidence" value="ECO:0007669"/>
    <property type="project" value="InterPro"/>
</dbReference>
<sequence>MVVTPPTPAPAQAQRRVRVALACQRCKGRKQRCDGGHPSCKSCSKVGIDCVYEPTLRPRYPGGKMLYINALEERIAFLEAQLPEYGQDHFGQVEPQKGSRPLYRLRVDAGSVPDQQPDKQDSLLVDGVAYLSLCASGTTDATIEPFYMGSSSGATIARMIQAQVFSAQKSSPTLTPLDTLRSRSNSSATSPTSPLQPTLCQFPPPVAARQLFSTFLNRLHTRWPILDRKLYERIYERQYDQAALSILERSNLHMIYAISARFLQLTKQATDVDPEVHFAAAIEPMNMIMENHNSSTVQFLTLLAIYGQRSPYGAGVWSQVRFSITLCVELGMHRKPTKNSPSWNPRDLELRRRIFWSCYCLDRLTSVLLGRTFAISDRDINVELPSEDPAFWDLTSSQPPATDEATWSNILPFIHIIKLRQLQSRTQRIVFRVDVDHASRTPEVQAREDAKVAKIRIELDEWVNNIPEPPPNSRGNPNWMYQPEPSNSHLDSRYFFTLQYRKTILSLYTTLLPSLPVSDHRFISCAQSSALICTTYKRLHQQKTLSFTIIALHSCFVAGLTLVYCLWRDKTLFNFDILEATRSCSQCLAIFGEKWPGAIKYGEIFEALSGSVLRAIMEPAQQDGQNVRINLDMLAEPSAPNNDIGKSSGPLLGAVKEVFMEVDEDVPGGWQGWRMFNEMVQSDIQEPSLGTGGMLEVGSQAGGEDSNTAWNESEILNAGLEGSGMGVAFGNQGGWDHGFFAGYE</sequence>
<keyword evidence="4" id="KW-0805">Transcription regulation</keyword>
<feature type="region of interest" description="Disordered" evidence="8">
    <location>
        <begin position="175"/>
        <end position="199"/>
    </location>
</feature>
<keyword evidence="9" id="KW-0812">Transmembrane</keyword>
<dbReference type="InterPro" id="IPR036864">
    <property type="entry name" value="Zn2-C6_fun-type_DNA-bd_sf"/>
</dbReference>
<comment type="subcellular location">
    <subcellularLocation>
        <location evidence="1">Nucleus</location>
    </subcellularLocation>
</comment>
<dbReference type="AlphaFoldDB" id="A0A9P4QTE6"/>
<keyword evidence="9" id="KW-1133">Transmembrane helix</keyword>
<dbReference type="EMBL" id="ML996213">
    <property type="protein sequence ID" value="KAF2730612.1"/>
    <property type="molecule type" value="Genomic_DNA"/>
</dbReference>
<evidence type="ECO:0000313" key="11">
    <source>
        <dbReference type="EMBL" id="KAF2730612.1"/>
    </source>
</evidence>
<evidence type="ECO:0000256" key="2">
    <source>
        <dbReference type="ARBA" id="ARBA00022723"/>
    </source>
</evidence>
<feature type="compositionally biased region" description="Low complexity" evidence="8">
    <location>
        <begin position="182"/>
        <end position="193"/>
    </location>
</feature>
<evidence type="ECO:0000313" key="12">
    <source>
        <dbReference type="Proteomes" id="UP000799444"/>
    </source>
</evidence>
<dbReference type="PANTHER" id="PTHR47782">
    <property type="entry name" value="ZN(II)2CYS6 TRANSCRIPTION FACTOR (EUROFUNG)-RELATED"/>
    <property type="match status" value="1"/>
</dbReference>
<dbReference type="GO" id="GO:0000981">
    <property type="term" value="F:DNA-binding transcription factor activity, RNA polymerase II-specific"/>
    <property type="evidence" value="ECO:0007669"/>
    <property type="project" value="InterPro"/>
</dbReference>
<dbReference type="SMART" id="SM00906">
    <property type="entry name" value="Fungal_trans"/>
    <property type="match status" value="1"/>
</dbReference>
<feature type="transmembrane region" description="Helical" evidence="9">
    <location>
        <begin position="545"/>
        <end position="567"/>
    </location>
</feature>
<dbReference type="InterPro" id="IPR001138">
    <property type="entry name" value="Zn2Cys6_DnaBD"/>
</dbReference>
<dbReference type="PANTHER" id="PTHR47782:SF12">
    <property type="entry name" value="ZN(II)2CYS6 TRANSCRIPTION FACTOR (EUROFUNG)"/>
    <property type="match status" value="1"/>
</dbReference>
<dbReference type="SMART" id="SM00066">
    <property type="entry name" value="GAL4"/>
    <property type="match status" value="1"/>
</dbReference>
<dbReference type="InterPro" id="IPR052202">
    <property type="entry name" value="Yeast_MetPath_Reg"/>
</dbReference>
<dbReference type="Gene3D" id="4.10.240.10">
    <property type="entry name" value="Zn(2)-C6 fungal-type DNA-binding domain"/>
    <property type="match status" value="1"/>
</dbReference>
<dbReference type="Pfam" id="PF04082">
    <property type="entry name" value="Fungal_trans"/>
    <property type="match status" value="1"/>
</dbReference>
<dbReference type="Proteomes" id="UP000799444">
    <property type="component" value="Unassembled WGS sequence"/>
</dbReference>
<evidence type="ECO:0000259" key="10">
    <source>
        <dbReference type="PROSITE" id="PS50048"/>
    </source>
</evidence>
<keyword evidence="9" id="KW-0472">Membrane</keyword>
<dbReference type="OrthoDB" id="9970124at2759"/>
<dbReference type="GO" id="GO:0005634">
    <property type="term" value="C:nucleus"/>
    <property type="evidence" value="ECO:0007669"/>
    <property type="project" value="UniProtKB-SubCell"/>
</dbReference>
<keyword evidence="3" id="KW-0862">Zinc</keyword>
<accession>A0A9P4QTE6</accession>
<evidence type="ECO:0000256" key="5">
    <source>
        <dbReference type="ARBA" id="ARBA00023125"/>
    </source>
</evidence>
<dbReference type="CDD" id="cd00067">
    <property type="entry name" value="GAL4"/>
    <property type="match status" value="1"/>
</dbReference>
<dbReference type="SUPFAM" id="SSF57701">
    <property type="entry name" value="Zn2/Cys6 DNA-binding domain"/>
    <property type="match status" value="1"/>
</dbReference>
<dbReference type="PROSITE" id="PS00463">
    <property type="entry name" value="ZN2_CY6_FUNGAL_1"/>
    <property type="match status" value="1"/>
</dbReference>
<keyword evidence="2" id="KW-0479">Metal-binding</keyword>
<comment type="caution">
    <text evidence="11">The sequence shown here is derived from an EMBL/GenBank/DDBJ whole genome shotgun (WGS) entry which is preliminary data.</text>
</comment>
<dbReference type="GO" id="GO:0045944">
    <property type="term" value="P:positive regulation of transcription by RNA polymerase II"/>
    <property type="evidence" value="ECO:0007669"/>
    <property type="project" value="TreeGrafter"/>
</dbReference>
<organism evidence="11 12">
    <name type="scientific">Polyplosphaeria fusca</name>
    <dbReference type="NCBI Taxonomy" id="682080"/>
    <lineage>
        <taxon>Eukaryota</taxon>
        <taxon>Fungi</taxon>
        <taxon>Dikarya</taxon>
        <taxon>Ascomycota</taxon>
        <taxon>Pezizomycotina</taxon>
        <taxon>Dothideomycetes</taxon>
        <taxon>Pleosporomycetidae</taxon>
        <taxon>Pleosporales</taxon>
        <taxon>Tetraplosphaeriaceae</taxon>
        <taxon>Polyplosphaeria</taxon>
    </lineage>
</organism>